<name>X1CJH2_9ZZZZ</name>
<sequence length="153" mass="17037">PEPYRKVNVKTDIVSDSFMPPYPLTTWFWAKHSNKVVFVGQAYTEGWLPPDHPNRVACGGVEPSSIACSVVNENGAFSFHPILRTDNVNELIGVCYQGGQFKAGERSGELSDYYKKCAAHPDGGGIWVSDDGESWSWSGFKDPYIDYLVEKIL</sequence>
<reference evidence="1" key="1">
    <citation type="journal article" date="2014" name="Front. Microbiol.">
        <title>High frequency of phylogenetically diverse reductive dehalogenase-homologous genes in deep subseafloor sedimentary metagenomes.</title>
        <authorList>
            <person name="Kawai M."/>
            <person name="Futagami T."/>
            <person name="Toyoda A."/>
            <person name="Takaki Y."/>
            <person name="Nishi S."/>
            <person name="Hori S."/>
            <person name="Arai W."/>
            <person name="Tsubouchi T."/>
            <person name="Morono Y."/>
            <person name="Uchiyama I."/>
            <person name="Ito T."/>
            <person name="Fujiyama A."/>
            <person name="Inagaki F."/>
            <person name="Takami H."/>
        </authorList>
    </citation>
    <scope>NUCLEOTIDE SEQUENCE</scope>
    <source>
        <strain evidence="1">Expedition CK06-06</strain>
    </source>
</reference>
<accession>X1CJH2</accession>
<feature type="non-terminal residue" evidence="1">
    <location>
        <position position="1"/>
    </location>
</feature>
<proteinExistence type="predicted"/>
<gene>
    <name evidence="1" type="ORF">S01H4_53809</name>
</gene>
<dbReference type="EMBL" id="BART01030899">
    <property type="protein sequence ID" value="GAH08491.1"/>
    <property type="molecule type" value="Genomic_DNA"/>
</dbReference>
<comment type="caution">
    <text evidence="1">The sequence shown here is derived from an EMBL/GenBank/DDBJ whole genome shotgun (WGS) entry which is preliminary data.</text>
</comment>
<organism evidence="1">
    <name type="scientific">marine sediment metagenome</name>
    <dbReference type="NCBI Taxonomy" id="412755"/>
    <lineage>
        <taxon>unclassified sequences</taxon>
        <taxon>metagenomes</taxon>
        <taxon>ecological metagenomes</taxon>
    </lineage>
</organism>
<protein>
    <submittedName>
        <fullName evidence="1">Uncharacterized protein</fullName>
    </submittedName>
</protein>
<evidence type="ECO:0000313" key="1">
    <source>
        <dbReference type="EMBL" id="GAH08491.1"/>
    </source>
</evidence>
<dbReference type="AlphaFoldDB" id="X1CJH2"/>